<protein>
    <submittedName>
        <fullName evidence="1">PhoP regulatory network protein YrbL</fullName>
    </submittedName>
</protein>
<reference evidence="1 2" key="1">
    <citation type="journal article" date="2021" name="Sci. Rep.">
        <title>The distribution of antibiotic resistance genes in chicken gut microbiota commensals.</title>
        <authorList>
            <person name="Juricova H."/>
            <person name="Matiasovicova J."/>
            <person name="Kubasova T."/>
            <person name="Cejkova D."/>
            <person name="Rychlik I."/>
        </authorList>
    </citation>
    <scope>NUCLEOTIDE SEQUENCE [LARGE SCALE GENOMIC DNA]</scope>
    <source>
        <strain evidence="1 2">An562</strain>
    </source>
</reference>
<dbReference type="RefSeq" id="WP_205050869.1">
    <property type="nucleotide sequence ID" value="NZ_JACJKX010000019.1"/>
</dbReference>
<comment type="caution">
    <text evidence="1">The sequence shown here is derived from an EMBL/GenBank/DDBJ whole genome shotgun (WGS) entry which is preliminary data.</text>
</comment>
<sequence length="202" mass="23641">MFQLSTDHSDKSVIGVGAHRACYIHPEDPAKCIKVIYNSSGTALKEIKRELSYYRFLNSYLTDWSGITRYYGTVETNLGTGYVYDRIVDFDGKPSQTISERYKIEELKDNWKELDEIISKLKKYMWDNRIITTALRPHNVLCHRVSETEIIPVICDSMGVTTRIPVAQYCPWLCHRKQKKLFARFDGLPLIQKVYQYKNQQE</sequence>
<organism evidence="1 2">
    <name type="scientific">Parasutterella secunda</name>
    <dbReference type="NCBI Taxonomy" id="626947"/>
    <lineage>
        <taxon>Bacteria</taxon>
        <taxon>Pseudomonadati</taxon>
        <taxon>Pseudomonadota</taxon>
        <taxon>Betaproteobacteria</taxon>
        <taxon>Burkholderiales</taxon>
        <taxon>Sutterellaceae</taxon>
        <taxon>Parasutterella</taxon>
    </lineage>
</organism>
<dbReference type="InterPro" id="IPR019647">
    <property type="entry name" value="PhoP_reg_network_YrbL"/>
</dbReference>
<dbReference type="EMBL" id="JACJKX010000019">
    <property type="protein sequence ID" value="MBM6929282.1"/>
    <property type="molecule type" value="Genomic_DNA"/>
</dbReference>
<keyword evidence="2" id="KW-1185">Reference proteome</keyword>
<dbReference type="Proteomes" id="UP000777002">
    <property type="component" value="Unassembled WGS sequence"/>
</dbReference>
<name>A0ABS2GWH8_9BURK</name>
<proteinExistence type="predicted"/>
<evidence type="ECO:0000313" key="1">
    <source>
        <dbReference type="EMBL" id="MBM6929282.1"/>
    </source>
</evidence>
<accession>A0ABS2GWH8</accession>
<dbReference type="Pfam" id="PF10707">
    <property type="entry name" value="YrbL-PhoP_reg"/>
    <property type="match status" value="1"/>
</dbReference>
<dbReference type="NCBIfam" id="NF007671">
    <property type="entry name" value="PRK10345.1"/>
    <property type="match status" value="1"/>
</dbReference>
<gene>
    <name evidence="1" type="primary">yrbL</name>
    <name evidence="1" type="ORF">H5985_08385</name>
</gene>
<evidence type="ECO:0000313" key="2">
    <source>
        <dbReference type="Proteomes" id="UP000777002"/>
    </source>
</evidence>